<comment type="caution">
    <text evidence="2">The sequence shown here is derived from an EMBL/GenBank/DDBJ whole genome shotgun (WGS) entry which is preliminary data.</text>
</comment>
<reference evidence="2 3" key="1">
    <citation type="journal article" date="2014" name="Agronomy (Basel)">
        <title>A Draft Genome Sequence for Ensete ventricosum, the Drought-Tolerant Tree Against Hunger.</title>
        <authorList>
            <person name="Harrison J."/>
            <person name="Moore K.A."/>
            <person name="Paszkiewicz K."/>
            <person name="Jones T."/>
            <person name="Grant M."/>
            <person name="Ambacheew D."/>
            <person name="Muzemil S."/>
            <person name="Studholme D.J."/>
        </authorList>
    </citation>
    <scope>NUCLEOTIDE SEQUENCE [LARGE SCALE GENOMIC DNA]</scope>
</reference>
<proteinExistence type="predicted"/>
<sequence length="81" mass="9796">MVPSKIDRRRSIEGDRRSEKKGRRRRRRRRRRRGEETESLPSPPTGRPRVVATRTRERFFSRARRRNISPRGEKDCGDIPR</sequence>
<evidence type="ECO:0000313" key="2">
    <source>
        <dbReference type="EMBL" id="RRT60868.1"/>
    </source>
</evidence>
<accession>A0A426ZA56</accession>
<dbReference type="AlphaFoldDB" id="A0A426ZA56"/>
<organism evidence="2 3">
    <name type="scientific">Ensete ventricosum</name>
    <name type="common">Abyssinian banana</name>
    <name type="synonym">Musa ensete</name>
    <dbReference type="NCBI Taxonomy" id="4639"/>
    <lineage>
        <taxon>Eukaryota</taxon>
        <taxon>Viridiplantae</taxon>
        <taxon>Streptophyta</taxon>
        <taxon>Embryophyta</taxon>
        <taxon>Tracheophyta</taxon>
        <taxon>Spermatophyta</taxon>
        <taxon>Magnoliopsida</taxon>
        <taxon>Liliopsida</taxon>
        <taxon>Zingiberales</taxon>
        <taxon>Musaceae</taxon>
        <taxon>Ensete</taxon>
    </lineage>
</organism>
<name>A0A426ZA56_ENSVE</name>
<feature type="compositionally biased region" description="Basic and acidic residues" evidence="1">
    <location>
        <begin position="1"/>
        <end position="18"/>
    </location>
</feature>
<evidence type="ECO:0000256" key="1">
    <source>
        <dbReference type="SAM" id="MobiDB-lite"/>
    </source>
</evidence>
<feature type="region of interest" description="Disordered" evidence="1">
    <location>
        <begin position="1"/>
        <end position="81"/>
    </location>
</feature>
<evidence type="ECO:0000313" key="3">
    <source>
        <dbReference type="Proteomes" id="UP000287651"/>
    </source>
</evidence>
<dbReference type="EMBL" id="AMZH03007618">
    <property type="protein sequence ID" value="RRT60868.1"/>
    <property type="molecule type" value="Genomic_DNA"/>
</dbReference>
<feature type="compositionally biased region" description="Basic residues" evidence="1">
    <location>
        <begin position="19"/>
        <end position="32"/>
    </location>
</feature>
<dbReference type="Proteomes" id="UP000287651">
    <property type="component" value="Unassembled WGS sequence"/>
</dbReference>
<feature type="compositionally biased region" description="Basic and acidic residues" evidence="1">
    <location>
        <begin position="71"/>
        <end position="81"/>
    </location>
</feature>
<gene>
    <name evidence="2" type="ORF">B296_00027303</name>
</gene>
<protein>
    <submittedName>
        <fullName evidence="2">Uncharacterized protein</fullName>
    </submittedName>
</protein>